<feature type="domain" description="XdhC- CoxI" evidence="2">
    <location>
        <begin position="15"/>
        <end position="81"/>
    </location>
</feature>
<keyword evidence="5" id="KW-1185">Reference proteome</keyword>
<feature type="domain" description="XdhC Rossmann" evidence="3">
    <location>
        <begin position="207"/>
        <end position="351"/>
    </location>
</feature>
<accession>A0A1G1TEV8</accession>
<dbReference type="InterPro" id="IPR003777">
    <property type="entry name" value="XdhC_CoxI"/>
</dbReference>
<dbReference type="PANTHER" id="PTHR30388:SF6">
    <property type="entry name" value="XANTHINE DEHYDROGENASE SUBUNIT A-RELATED"/>
    <property type="match status" value="1"/>
</dbReference>
<dbReference type="RefSeq" id="WP_070724318.1">
    <property type="nucleotide sequence ID" value="NZ_MDZB01000022.1"/>
</dbReference>
<evidence type="ECO:0000259" key="3">
    <source>
        <dbReference type="Pfam" id="PF13478"/>
    </source>
</evidence>
<feature type="region of interest" description="Disordered" evidence="1">
    <location>
        <begin position="357"/>
        <end position="378"/>
    </location>
</feature>
<name>A0A1G1TEV8_9BACT</name>
<dbReference type="EMBL" id="MDZB01000022">
    <property type="protein sequence ID" value="OGX89411.1"/>
    <property type="molecule type" value="Genomic_DNA"/>
</dbReference>
<protein>
    <recommendedName>
        <fullName evidence="6">Alanine dehydrogenase</fullName>
    </recommendedName>
</protein>
<dbReference type="Gene3D" id="3.40.50.720">
    <property type="entry name" value="NAD(P)-binding Rossmann-like Domain"/>
    <property type="match status" value="1"/>
</dbReference>
<dbReference type="InterPro" id="IPR052698">
    <property type="entry name" value="MoCofactor_Util/Proc"/>
</dbReference>
<organism evidence="4 5">
    <name type="scientific">Hymenobacter lapidarius</name>
    <dbReference type="NCBI Taxonomy" id="1908237"/>
    <lineage>
        <taxon>Bacteria</taxon>
        <taxon>Pseudomonadati</taxon>
        <taxon>Bacteroidota</taxon>
        <taxon>Cytophagia</taxon>
        <taxon>Cytophagales</taxon>
        <taxon>Hymenobacteraceae</taxon>
        <taxon>Hymenobacter</taxon>
    </lineage>
</organism>
<evidence type="ECO:0008006" key="6">
    <source>
        <dbReference type="Google" id="ProtNLM"/>
    </source>
</evidence>
<evidence type="ECO:0000256" key="1">
    <source>
        <dbReference type="SAM" id="MobiDB-lite"/>
    </source>
</evidence>
<dbReference type="Proteomes" id="UP000176294">
    <property type="component" value="Unassembled WGS sequence"/>
</dbReference>
<comment type="caution">
    <text evidence="4">The sequence shown here is derived from an EMBL/GenBank/DDBJ whole genome shotgun (WGS) entry which is preliminary data.</text>
</comment>
<sequence length="378" mass="40162">MTELQRLLLAYDQHRASARPCALATVVEVLGSAYRRPGARMLVTDDGQLTGAISGGCLEGDARQRARQAIFRGEPGLVTYDTRDEDDPRHGLGPGCQGVVRILLEPLDFAAPDNAMELLRGFAGYPEPAVLATVFSTDEGTGLRAGVGQRVLLTAAGTVRGTPALAAPLAEAARATLAEGTTQVLDIDTDAGPVRALVELLTPPLRLIVYGAGNDAQPLVHLAASLGWHITVFDGRPNLATRSRFPEAAEVRVVPVAAIAQETPGDAYAVLLSHNYAYDLAALALHIPGPTPYIGLLGPRNKAARLLAEAELDLSEQDARNLLHSRLHSPIGLDLGSETPEEIALAIVAEIQAKHHQRNSRPLRDRADGVHEPISVLN</sequence>
<dbReference type="Pfam" id="PF02625">
    <property type="entry name" value="XdhC_CoxI"/>
    <property type="match status" value="1"/>
</dbReference>
<dbReference type="InterPro" id="IPR027051">
    <property type="entry name" value="XdhC_Rossmann_dom"/>
</dbReference>
<dbReference type="AlphaFoldDB" id="A0A1G1TEV8"/>
<reference evidence="4 5" key="1">
    <citation type="submission" date="2016-08" db="EMBL/GenBank/DDBJ databases">
        <title>Hymenobacter coccineus sp. nov., Hymenobacter lapidarius sp. nov. and Hymenobacter glacialis sp. nov., isolated from Antarctic soil.</title>
        <authorList>
            <person name="Sedlacek I."/>
            <person name="Kralova S."/>
            <person name="Kyrova K."/>
            <person name="Maslanova I."/>
            <person name="Stankova E."/>
            <person name="Vrbovska V."/>
            <person name="Nemec M."/>
            <person name="Bartak M."/>
            <person name="Svec P."/>
            <person name="Busse H.-J."/>
            <person name="Pantucek R."/>
        </authorList>
    </citation>
    <scope>NUCLEOTIDE SEQUENCE [LARGE SCALE GENOMIC DNA]</scope>
    <source>
        <strain evidence="4 5">CCM 8643</strain>
    </source>
</reference>
<dbReference type="PANTHER" id="PTHR30388">
    <property type="entry name" value="ALDEHYDE OXIDOREDUCTASE MOLYBDENUM COFACTOR ASSEMBLY PROTEIN"/>
    <property type="match status" value="1"/>
</dbReference>
<feature type="compositionally biased region" description="Basic and acidic residues" evidence="1">
    <location>
        <begin position="362"/>
        <end position="371"/>
    </location>
</feature>
<dbReference type="OrthoDB" id="9773039at2"/>
<dbReference type="STRING" id="1908237.BEN47_07155"/>
<evidence type="ECO:0000313" key="5">
    <source>
        <dbReference type="Proteomes" id="UP000176294"/>
    </source>
</evidence>
<gene>
    <name evidence="4" type="ORF">BEN47_07155</name>
</gene>
<dbReference type="Pfam" id="PF13478">
    <property type="entry name" value="XdhC_C"/>
    <property type="match status" value="1"/>
</dbReference>
<evidence type="ECO:0000313" key="4">
    <source>
        <dbReference type="EMBL" id="OGX89411.1"/>
    </source>
</evidence>
<evidence type="ECO:0000259" key="2">
    <source>
        <dbReference type="Pfam" id="PF02625"/>
    </source>
</evidence>
<proteinExistence type="predicted"/>